<dbReference type="SUPFAM" id="SSF55961">
    <property type="entry name" value="Bet v1-like"/>
    <property type="match status" value="1"/>
</dbReference>
<gene>
    <name evidence="1" type="ordered locus">A2cp1_0967</name>
</gene>
<dbReference type="EMBL" id="CP001359">
    <property type="protein sequence ID" value="ACL64318.1"/>
    <property type="molecule type" value="Genomic_DNA"/>
</dbReference>
<dbReference type="AlphaFoldDB" id="B8JEJ2"/>
<name>B8JEJ2_ANAD2</name>
<dbReference type="InterPro" id="IPR019587">
    <property type="entry name" value="Polyketide_cyclase/dehydratase"/>
</dbReference>
<dbReference type="RefSeq" id="WP_012632319.1">
    <property type="nucleotide sequence ID" value="NC_011891.1"/>
</dbReference>
<dbReference type="InterPro" id="IPR023393">
    <property type="entry name" value="START-like_dom_sf"/>
</dbReference>
<dbReference type="CDD" id="cd07812">
    <property type="entry name" value="SRPBCC"/>
    <property type="match status" value="1"/>
</dbReference>
<dbReference type="Proteomes" id="UP000007089">
    <property type="component" value="Chromosome"/>
</dbReference>
<keyword evidence="2" id="KW-1185">Reference proteome</keyword>
<reference evidence="1" key="1">
    <citation type="submission" date="2009-01" db="EMBL/GenBank/DDBJ databases">
        <title>Complete sequence of Anaeromyxobacter dehalogenans 2CP-1.</title>
        <authorList>
            <consortium name="US DOE Joint Genome Institute"/>
            <person name="Lucas S."/>
            <person name="Copeland A."/>
            <person name="Lapidus A."/>
            <person name="Glavina del Rio T."/>
            <person name="Dalin E."/>
            <person name="Tice H."/>
            <person name="Bruce D."/>
            <person name="Goodwin L."/>
            <person name="Pitluck S."/>
            <person name="Saunders E."/>
            <person name="Brettin T."/>
            <person name="Detter J.C."/>
            <person name="Han C."/>
            <person name="Larimer F."/>
            <person name="Land M."/>
            <person name="Hauser L."/>
            <person name="Kyrpides N."/>
            <person name="Ovchinnikova G."/>
            <person name="Beliaev A.S."/>
            <person name="Richardson P."/>
        </authorList>
    </citation>
    <scope>NUCLEOTIDE SEQUENCE</scope>
    <source>
        <strain evidence="1">2CP-1</strain>
    </source>
</reference>
<dbReference type="Gene3D" id="3.30.530.20">
    <property type="match status" value="1"/>
</dbReference>
<evidence type="ECO:0000313" key="1">
    <source>
        <dbReference type="EMBL" id="ACL64318.1"/>
    </source>
</evidence>
<accession>B8JEJ2</accession>
<dbReference type="Pfam" id="PF10604">
    <property type="entry name" value="Polyketide_cyc2"/>
    <property type="match status" value="1"/>
</dbReference>
<evidence type="ECO:0000313" key="2">
    <source>
        <dbReference type="Proteomes" id="UP000007089"/>
    </source>
</evidence>
<protein>
    <submittedName>
        <fullName evidence="1">Bacterio-opsin linked product</fullName>
    </submittedName>
</protein>
<dbReference type="KEGG" id="acp:A2cp1_0967"/>
<sequence>MIGITRSIAIRAPAERVFAHLSEPGNLLEIWPSLVAVRNAEVGDDGRHAFGWTYRMAGLPFRGHCDTTAVVPGRSREDHNSGGIPSTFRWRFDPAVDGTTVELAIEYEVPGIVQIVAGAALRAMNEREADTLLANLKARMEVGAVAVRRGG</sequence>
<proteinExistence type="predicted"/>
<dbReference type="HOGENOM" id="CLU_136031_0_0_7"/>
<organism evidence="1 2">
    <name type="scientific">Anaeromyxobacter dehalogenans (strain ATCC BAA-258 / DSM 21875 / 2CP-1)</name>
    <dbReference type="NCBI Taxonomy" id="455488"/>
    <lineage>
        <taxon>Bacteria</taxon>
        <taxon>Pseudomonadati</taxon>
        <taxon>Myxococcota</taxon>
        <taxon>Myxococcia</taxon>
        <taxon>Myxococcales</taxon>
        <taxon>Cystobacterineae</taxon>
        <taxon>Anaeromyxobacteraceae</taxon>
        <taxon>Anaeromyxobacter</taxon>
    </lineage>
</organism>